<evidence type="ECO:0000256" key="1">
    <source>
        <dbReference type="SAM" id="MobiDB-lite"/>
    </source>
</evidence>
<dbReference type="EMBL" id="AP013540">
    <property type="protein sequence ID" value="BAQ94081.1"/>
    <property type="molecule type" value="Genomic_DNA"/>
</dbReference>
<name>A0A6S4P7Q7_9CAUD</name>
<feature type="compositionally biased region" description="Acidic residues" evidence="1">
    <location>
        <begin position="170"/>
        <end position="179"/>
    </location>
</feature>
<evidence type="ECO:0000313" key="4">
    <source>
        <dbReference type="Proteomes" id="UP000505345"/>
    </source>
</evidence>
<feature type="region of interest" description="Disordered" evidence="1">
    <location>
        <begin position="161"/>
        <end position="196"/>
    </location>
</feature>
<dbReference type="Pfam" id="PF21265">
    <property type="entry name" value="SBB_T7"/>
    <property type="match status" value="1"/>
</dbReference>
<feature type="domain" description="Single-stranded DNA-binding protein BPT7" evidence="2">
    <location>
        <begin position="14"/>
        <end position="153"/>
    </location>
</feature>
<accession>A0A6S4P7Q7</accession>
<dbReference type="InterPro" id="IPR049476">
    <property type="entry name" value="SBB_BPT7"/>
</dbReference>
<dbReference type="GeneID" id="55412605"/>
<evidence type="ECO:0000313" key="3">
    <source>
        <dbReference type="EMBL" id="BAQ94081.1"/>
    </source>
</evidence>
<dbReference type="InterPro" id="IPR012340">
    <property type="entry name" value="NA-bd_OB-fold"/>
</dbReference>
<dbReference type="RefSeq" id="YP_009778139.1">
    <property type="nucleotide sequence ID" value="NC_047711.1"/>
</dbReference>
<sequence>MAKFVRVTSPVGSASYPWLMDPDTKFDKDGIYSCNIYVDKDAAKDLVEKIDKAYDANIADTKTATGKDKIKPGPKPYELGDDNRYLFKIKQKAKIGESSIRPTVVNAKGKQLTNVSVYGGSEVKVAMDLVPYFVATTGAGITLRLIGVQILKLQEKPMPSLDTLGFKEEDGYDGEDAEVEETKDKVEKSEASDDFI</sequence>
<keyword evidence="4" id="KW-1185">Reference proteome</keyword>
<evidence type="ECO:0000259" key="2">
    <source>
        <dbReference type="Pfam" id="PF21265"/>
    </source>
</evidence>
<dbReference type="Gene3D" id="2.40.50.140">
    <property type="entry name" value="Nucleic acid-binding proteins"/>
    <property type="match status" value="1"/>
</dbReference>
<proteinExistence type="predicted"/>
<dbReference type="GO" id="GO:0003677">
    <property type="term" value="F:DNA binding"/>
    <property type="evidence" value="ECO:0007669"/>
    <property type="project" value="UniProtKB-KW"/>
</dbReference>
<feature type="compositionally biased region" description="Basic and acidic residues" evidence="1">
    <location>
        <begin position="180"/>
        <end position="196"/>
    </location>
</feature>
<reference evidence="3 4" key="1">
    <citation type="journal article" date="2013" name="PLoS Genet.">
        <title>Expanding the Marine Virosphere Using Metagenomics.</title>
        <authorList>
            <person name="Mizuno C.M."/>
            <person name="Rodriguez-Valera F."/>
            <person name="Kimes N.E."/>
            <person name="Ghai R."/>
        </authorList>
    </citation>
    <scope>NUCLEOTIDE SEQUENCE [LARGE SCALE GENOMIC DNA]</scope>
    <source>
        <strain evidence="3">UvMED-CGR-C62A-MedDCM-OCT-S28-C10</strain>
    </source>
</reference>
<dbReference type="Proteomes" id="UP000505345">
    <property type="component" value="Segment"/>
</dbReference>
<keyword evidence="3" id="KW-0238">DNA-binding</keyword>
<protein>
    <submittedName>
        <fullName evidence="3">Single-stranded DNA-binding protein</fullName>
    </submittedName>
</protein>
<organism evidence="3 4">
    <name type="scientific">uncultured phage_MedDCM-OCT-S28-C10</name>
    <dbReference type="NCBI Taxonomy" id="2741077"/>
    <lineage>
        <taxon>Viruses</taxon>
        <taxon>Duplodnaviria</taxon>
        <taxon>Heunggongvirae</taxon>
        <taxon>Uroviricota</taxon>
        <taxon>Caudoviricetes</taxon>
        <taxon>Autographivirales</taxon>
        <taxon>Votkovvirus</taxon>
        <taxon>Votkovvirus S28C10</taxon>
    </lineage>
</organism>
<dbReference type="KEGG" id="vg:55412605"/>
<dbReference type="SUPFAM" id="SSF50249">
    <property type="entry name" value="Nucleic acid-binding proteins"/>
    <property type="match status" value="1"/>
</dbReference>